<name>A0A7J7HHF9_CAMSI</name>
<keyword evidence="1" id="KW-0812">Transmembrane</keyword>
<keyword evidence="3" id="KW-1185">Reference proteome</keyword>
<gene>
    <name evidence="2" type="ORF">HYC85_010274</name>
</gene>
<reference evidence="3" key="1">
    <citation type="journal article" date="2020" name="Nat. Commun.">
        <title>Genome assembly of wild tea tree DASZ reveals pedigree and selection history of tea varieties.</title>
        <authorList>
            <person name="Zhang W."/>
            <person name="Zhang Y."/>
            <person name="Qiu H."/>
            <person name="Guo Y."/>
            <person name="Wan H."/>
            <person name="Zhang X."/>
            <person name="Scossa F."/>
            <person name="Alseekh S."/>
            <person name="Zhang Q."/>
            <person name="Wang P."/>
            <person name="Xu L."/>
            <person name="Schmidt M.H."/>
            <person name="Jia X."/>
            <person name="Li D."/>
            <person name="Zhu A."/>
            <person name="Guo F."/>
            <person name="Chen W."/>
            <person name="Ni D."/>
            <person name="Usadel B."/>
            <person name="Fernie A.R."/>
            <person name="Wen W."/>
        </authorList>
    </citation>
    <scope>NUCLEOTIDE SEQUENCE [LARGE SCALE GENOMIC DNA]</scope>
    <source>
        <strain evidence="3">cv. G240</strain>
    </source>
</reference>
<keyword evidence="1" id="KW-0472">Membrane</keyword>
<dbReference type="EMBL" id="JACBKZ010000004">
    <property type="protein sequence ID" value="KAF5952330.1"/>
    <property type="molecule type" value="Genomic_DNA"/>
</dbReference>
<keyword evidence="1" id="KW-1133">Transmembrane helix</keyword>
<dbReference type="Proteomes" id="UP000593564">
    <property type="component" value="Unassembled WGS sequence"/>
</dbReference>
<feature type="transmembrane region" description="Helical" evidence="1">
    <location>
        <begin position="61"/>
        <end position="82"/>
    </location>
</feature>
<evidence type="ECO:0000256" key="1">
    <source>
        <dbReference type="SAM" id="Phobius"/>
    </source>
</evidence>
<protein>
    <submittedName>
        <fullName evidence="2">Uncharacterized protein</fullName>
    </submittedName>
</protein>
<proteinExistence type="predicted"/>
<organism evidence="2 3">
    <name type="scientific">Camellia sinensis</name>
    <name type="common">Tea plant</name>
    <name type="synonym">Thea sinensis</name>
    <dbReference type="NCBI Taxonomy" id="4442"/>
    <lineage>
        <taxon>Eukaryota</taxon>
        <taxon>Viridiplantae</taxon>
        <taxon>Streptophyta</taxon>
        <taxon>Embryophyta</taxon>
        <taxon>Tracheophyta</taxon>
        <taxon>Spermatophyta</taxon>
        <taxon>Magnoliopsida</taxon>
        <taxon>eudicotyledons</taxon>
        <taxon>Gunneridae</taxon>
        <taxon>Pentapetalae</taxon>
        <taxon>asterids</taxon>
        <taxon>Ericales</taxon>
        <taxon>Theaceae</taxon>
        <taxon>Camellia</taxon>
    </lineage>
</organism>
<dbReference type="AlphaFoldDB" id="A0A7J7HHF9"/>
<sequence length="128" mass="13783">DASRLRSEIYTYFPRGSFSILFIQWLKPRLLVSLMGPGGPGGPPGWGPPPGGPIPGPPPGLGFFGGFCNAISACIHIVYTCLRVCTEQLLPELLVLLLVVSRLLWWTNGPAWTNGTPSSMIIMISCCL</sequence>
<accession>A0A7J7HHF9</accession>
<reference evidence="2 3" key="2">
    <citation type="submission" date="2020-07" db="EMBL/GenBank/DDBJ databases">
        <title>Genome assembly of wild tea tree DASZ reveals pedigree and selection history of tea varieties.</title>
        <authorList>
            <person name="Zhang W."/>
        </authorList>
    </citation>
    <scope>NUCLEOTIDE SEQUENCE [LARGE SCALE GENOMIC DNA]</scope>
    <source>
        <strain evidence="3">cv. G240</strain>
        <tissue evidence="2">Leaf</tissue>
    </source>
</reference>
<feature type="transmembrane region" description="Helical" evidence="1">
    <location>
        <begin position="89"/>
        <end position="107"/>
    </location>
</feature>
<comment type="caution">
    <text evidence="2">The sequence shown here is derived from an EMBL/GenBank/DDBJ whole genome shotgun (WGS) entry which is preliminary data.</text>
</comment>
<feature type="non-terminal residue" evidence="2">
    <location>
        <position position="1"/>
    </location>
</feature>
<evidence type="ECO:0000313" key="3">
    <source>
        <dbReference type="Proteomes" id="UP000593564"/>
    </source>
</evidence>
<evidence type="ECO:0000313" key="2">
    <source>
        <dbReference type="EMBL" id="KAF5952330.1"/>
    </source>
</evidence>